<dbReference type="AlphaFoldDB" id="A0A1W1B9D4"/>
<protein>
    <submittedName>
        <fullName evidence="1">Uncharacterized protein</fullName>
    </submittedName>
</protein>
<accession>A0A1W1B9D4</accession>
<dbReference type="EMBL" id="FPHF01000004">
    <property type="protein sequence ID" value="SFV50126.1"/>
    <property type="molecule type" value="Genomic_DNA"/>
</dbReference>
<evidence type="ECO:0000313" key="1">
    <source>
        <dbReference type="EMBL" id="SFV50126.1"/>
    </source>
</evidence>
<reference evidence="1" key="1">
    <citation type="submission" date="2016-10" db="EMBL/GenBank/DDBJ databases">
        <authorList>
            <person name="de Groot N.N."/>
        </authorList>
    </citation>
    <scope>NUCLEOTIDE SEQUENCE</scope>
</reference>
<gene>
    <name evidence="1" type="ORF">MNB_SM-4-131</name>
</gene>
<organism evidence="1">
    <name type="scientific">hydrothermal vent metagenome</name>
    <dbReference type="NCBI Taxonomy" id="652676"/>
    <lineage>
        <taxon>unclassified sequences</taxon>
        <taxon>metagenomes</taxon>
        <taxon>ecological metagenomes</taxon>
    </lineage>
</organism>
<sequence>MDSDGMKKEKLVYTHYIGIQTVSRLLDTLVYEGELEHPTQK</sequence>
<proteinExistence type="predicted"/>
<name>A0A1W1B9D4_9ZZZZ</name>